<keyword evidence="3" id="KW-1133">Transmembrane helix</keyword>
<dbReference type="PRINTS" id="PR00050">
    <property type="entry name" value="COLDSHOCK"/>
</dbReference>
<dbReference type="EMBL" id="CP007511">
    <property type="protein sequence ID" value="AJE16063.1"/>
    <property type="molecule type" value="Genomic_DNA"/>
</dbReference>
<dbReference type="InterPro" id="IPR012340">
    <property type="entry name" value="NA-bd_OB-fold"/>
</dbReference>
<evidence type="ECO:0000259" key="4">
    <source>
        <dbReference type="PROSITE" id="PS51857"/>
    </source>
</evidence>
<dbReference type="InterPro" id="IPR002059">
    <property type="entry name" value="CSP_DNA-bd"/>
</dbReference>
<dbReference type="InterPro" id="IPR019844">
    <property type="entry name" value="CSD_CS"/>
</dbReference>
<evidence type="ECO:0000313" key="8">
    <source>
        <dbReference type="Proteomes" id="UP000182276"/>
    </source>
</evidence>
<reference evidence="5 7" key="3">
    <citation type="journal article" name="Genome Announc.">
        <title>Complete Genome Sequence of Pseudomonas balearica DSM 6083T.</title>
        <authorList>
            <person name="Bennasar-Figueras A."/>
            <person name="Salva-Serra F."/>
            <person name="Jaen-Luchoro D."/>
            <person name="Segui C."/>
            <person name="Aliaga F."/>
            <person name="Busquets A."/>
            <person name="Gomila M."/>
            <person name="Moore E.R."/>
            <person name="Lalucat J."/>
        </authorList>
    </citation>
    <scope>NUCLEOTIDE SEQUENCE [LARGE SCALE GENOMIC DNA]</scope>
    <source>
        <strain evidence="7">DSM 6083</strain>
        <strain evidence="5">DSM6083</strain>
    </source>
</reference>
<feature type="transmembrane region" description="Helical" evidence="3">
    <location>
        <begin position="91"/>
        <end position="109"/>
    </location>
</feature>
<dbReference type="SUPFAM" id="SSF50249">
    <property type="entry name" value="Nucleic acid-binding proteins"/>
    <property type="match status" value="1"/>
</dbReference>
<dbReference type="GO" id="GO:0003676">
    <property type="term" value="F:nucleic acid binding"/>
    <property type="evidence" value="ECO:0007669"/>
    <property type="project" value="InterPro"/>
</dbReference>
<dbReference type="RefSeq" id="WP_043221256.1">
    <property type="nucleotide sequence ID" value="NZ_CP007511.1"/>
</dbReference>
<evidence type="ECO:0000256" key="1">
    <source>
        <dbReference type="RuleBase" id="RU000408"/>
    </source>
</evidence>
<keyword evidence="3" id="KW-0812">Transmembrane</keyword>
<feature type="domain" description="CSD" evidence="4">
    <location>
        <begin position="142"/>
        <end position="206"/>
    </location>
</feature>
<dbReference type="InterPro" id="IPR050181">
    <property type="entry name" value="Cold_shock_domain"/>
</dbReference>
<dbReference type="EMBL" id="FNHO01000002">
    <property type="protein sequence ID" value="SDM10471.1"/>
    <property type="molecule type" value="Genomic_DNA"/>
</dbReference>
<proteinExistence type="predicted"/>
<dbReference type="PROSITE" id="PS00352">
    <property type="entry name" value="CSD_1"/>
    <property type="match status" value="1"/>
</dbReference>
<dbReference type="Pfam" id="PF00313">
    <property type="entry name" value="CSD"/>
    <property type="match status" value="1"/>
</dbReference>
<dbReference type="Proteomes" id="UP000031271">
    <property type="component" value="Chromosome"/>
</dbReference>
<reference evidence="7" key="1">
    <citation type="submission" date="2014-03" db="EMBL/GenBank/DDBJ databases">
        <title>Complete genome of Pseudomonas balearica DSM 6083T, a sewage water isolate from an enrichment with 2-methylnaphthalene.</title>
        <authorList>
            <person name="Salva-Serra F."/>
            <person name="Jaen-Luchoro D."/>
            <person name="Busquets A."/>
            <person name="Pena A."/>
            <person name="Gomila M."/>
            <person name="Bosch R."/>
            <person name="Nogales B."/>
            <person name="Garcia-Valdes E."/>
            <person name="Lalucat J."/>
            <person name="Bennasar A."/>
        </authorList>
    </citation>
    <scope>NUCLEOTIDE SEQUENCE [LARGE SCALE GENOMIC DNA]</scope>
    <source>
        <strain evidence="7">DSM 6083</strain>
    </source>
</reference>
<comment type="subcellular location">
    <subcellularLocation>
        <location evidence="1">Cytoplasm</location>
    </subcellularLocation>
</comment>
<sequence length="210" mass="22380">MLKIVHLLTGVAALLLSFAPSLRGQAPFLEHNAALGLFMIGLLNIQFIPFYRLQVQGVRPVLAAASALMIIAAIVQAIVVLAPIGQIAGQPATLATLLLAVVAVLLHLASLQTQAGSRPQATSHRRSGAPSAGETAGTEGPRETGTVKWFNTSKGFGFISRESGEDVFVHFRAIRGEGHRILIEGQRVDFTIVLRDKGPQAEDVVILHSR</sequence>
<evidence type="ECO:0000313" key="7">
    <source>
        <dbReference type="Proteomes" id="UP000031271"/>
    </source>
</evidence>
<keyword evidence="3" id="KW-0472">Membrane</keyword>
<evidence type="ECO:0000313" key="6">
    <source>
        <dbReference type="EMBL" id="SDM10471.1"/>
    </source>
</evidence>
<evidence type="ECO:0000256" key="3">
    <source>
        <dbReference type="SAM" id="Phobius"/>
    </source>
</evidence>
<gene>
    <name evidence="5" type="ORF">CL52_13865</name>
    <name evidence="6" type="ORF">SAMN05660875_102252</name>
</gene>
<feature type="region of interest" description="Disordered" evidence="2">
    <location>
        <begin position="116"/>
        <end position="145"/>
    </location>
</feature>
<dbReference type="NCBIfam" id="NF041604">
    <property type="entry name" value="CSP_NTE_dom"/>
    <property type="match status" value="1"/>
</dbReference>
<feature type="transmembrane region" description="Helical" evidence="3">
    <location>
        <begin position="33"/>
        <end position="51"/>
    </location>
</feature>
<dbReference type="Proteomes" id="UP000182276">
    <property type="component" value="Unassembled WGS sequence"/>
</dbReference>
<accession>A0A8D3Y2I0</accession>
<dbReference type="GO" id="GO:0005829">
    <property type="term" value="C:cytosol"/>
    <property type="evidence" value="ECO:0007669"/>
    <property type="project" value="UniProtKB-ARBA"/>
</dbReference>
<evidence type="ECO:0000313" key="5">
    <source>
        <dbReference type="EMBL" id="AJE16063.1"/>
    </source>
</evidence>
<dbReference type="KEGG" id="pbm:CL52_13865"/>
<dbReference type="AlphaFoldDB" id="A0A8D3Y2I0"/>
<organism evidence="5 7">
    <name type="scientific">Stutzerimonas balearica DSM 6083</name>
    <dbReference type="NCBI Taxonomy" id="1123016"/>
    <lineage>
        <taxon>Bacteria</taxon>
        <taxon>Pseudomonadati</taxon>
        <taxon>Pseudomonadota</taxon>
        <taxon>Gammaproteobacteria</taxon>
        <taxon>Pseudomonadales</taxon>
        <taxon>Pseudomonadaceae</taxon>
        <taxon>Stutzerimonas</taxon>
    </lineage>
</organism>
<dbReference type="CDD" id="cd04458">
    <property type="entry name" value="CSP_CDS"/>
    <property type="match status" value="1"/>
</dbReference>
<dbReference type="SMART" id="SM00357">
    <property type="entry name" value="CSP"/>
    <property type="match status" value="1"/>
</dbReference>
<dbReference type="PROSITE" id="PS51857">
    <property type="entry name" value="CSD_2"/>
    <property type="match status" value="1"/>
</dbReference>
<evidence type="ECO:0000256" key="2">
    <source>
        <dbReference type="SAM" id="MobiDB-lite"/>
    </source>
</evidence>
<reference evidence="6 8" key="2">
    <citation type="submission" date="2016-10" db="EMBL/GenBank/DDBJ databases">
        <authorList>
            <person name="Varghese N."/>
            <person name="Submissions S."/>
        </authorList>
    </citation>
    <scope>NUCLEOTIDE SEQUENCE [LARGE SCALE GENOMIC DNA]</scope>
    <source>
        <strain evidence="6 8">DSM 6083</strain>
    </source>
</reference>
<dbReference type="GeneID" id="83455881"/>
<feature type="transmembrane region" description="Helical" evidence="3">
    <location>
        <begin position="63"/>
        <end position="85"/>
    </location>
</feature>
<keyword evidence="8" id="KW-1185">Reference proteome</keyword>
<dbReference type="Gene3D" id="2.40.50.140">
    <property type="entry name" value="Nucleic acid-binding proteins"/>
    <property type="match status" value="1"/>
</dbReference>
<dbReference type="InterPro" id="IPR011129">
    <property type="entry name" value="CSD"/>
</dbReference>
<dbReference type="PANTHER" id="PTHR11544">
    <property type="entry name" value="COLD SHOCK DOMAIN CONTAINING PROTEINS"/>
    <property type="match status" value="1"/>
</dbReference>
<name>A0A8D3Y2I0_9GAMM</name>
<dbReference type="InterPro" id="IPR048090">
    <property type="entry name" value="CSP_N_ext_dom"/>
</dbReference>
<protein>
    <submittedName>
        <fullName evidence="6">Cold shock protein (Beta-ribbon, CspA family)</fullName>
    </submittedName>
    <submittedName>
        <fullName evidence="5">Cold-shock protein</fullName>
    </submittedName>
</protein>